<name>A0A4P5PG66_9ENTE</name>
<dbReference type="Gene3D" id="3.30.160.250">
    <property type="match status" value="1"/>
</dbReference>
<keyword evidence="2" id="KW-1185">Reference proteome</keyword>
<gene>
    <name evidence="1" type="ORF">NRIC_03740</name>
</gene>
<dbReference type="Proteomes" id="UP000290567">
    <property type="component" value="Unassembled WGS sequence"/>
</dbReference>
<dbReference type="InterPro" id="IPR035069">
    <property type="entry name" value="TTHA1013/TTHA0281-like"/>
</dbReference>
<proteinExistence type="predicted"/>
<sequence>MYIYFLSMKGRNKNMETNFVYPVIISYEKDSSGFDYLVYIPDFDGYTQGRDIPESISMARDYIGNMLVEYEKDQKVFPKSNSVKYDLKENDIETLIDIDFLKFKALDDIKVVKKTLSIPNYLNQLGIQNGINFSSLLTEALKERLGV</sequence>
<dbReference type="EMBL" id="BJCC01000003">
    <property type="protein sequence ID" value="GCF92483.1"/>
    <property type="molecule type" value="Genomic_DNA"/>
</dbReference>
<dbReference type="AlphaFoldDB" id="A0A4P5PG66"/>
<protein>
    <submittedName>
        <fullName evidence="1">HicB family protein</fullName>
    </submittedName>
</protein>
<evidence type="ECO:0000313" key="1">
    <source>
        <dbReference type="EMBL" id="GCF92483.1"/>
    </source>
</evidence>
<dbReference type="SUPFAM" id="SSF143100">
    <property type="entry name" value="TTHA1013/TTHA0281-like"/>
    <property type="match status" value="1"/>
</dbReference>
<comment type="caution">
    <text evidence="1">The sequence shown here is derived from an EMBL/GenBank/DDBJ whole genome shotgun (WGS) entry which is preliminary data.</text>
</comment>
<reference evidence="2" key="1">
    <citation type="submission" date="2019-02" db="EMBL/GenBank/DDBJ databases">
        <title>Draft genome sequence of Enterococcus sp. Gos25-1.</title>
        <authorList>
            <person name="Tanaka N."/>
            <person name="Shiwa Y."/>
            <person name="Fujita N."/>
        </authorList>
    </citation>
    <scope>NUCLEOTIDE SEQUENCE [LARGE SCALE GENOMIC DNA]</scope>
    <source>
        <strain evidence="2">Gos25-1</strain>
    </source>
</reference>
<accession>A0A4P5PG66</accession>
<evidence type="ECO:0000313" key="2">
    <source>
        <dbReference type="Proteomes" id="UP000290567"/>
    </source>
</evidence>
<organism evidence="1 2">
    <name type="scientific">Enterococcus florum</name>
    <dbReference type="NCBI Taxonomy" id="2480627"/>
    <lineage>
        <taxon>Bacteria</taxon>
        <taxon>Bacillati</taxon>
        <taxon>Bacillota</taxon>
        <taxon>Bacilli</taxon>
        <taxon>Lactobacillales</taxon>
        <taxon>Enterococcaceae</taxon>
        <taxon>Enterococcus</taxon>
    </lineage>
</organism>